<protein>
    <recommendedName>
        <fullName evidence="5">Glycosyltransferase</fullName>
        <ecNumber evidence="5">2.4.1.-</ecNumber>
    </recommendedName>
</protein>
<dbReference type="GO" id="GO:0016757">
    <property type="term" value="F:glycosyltransferase activity"/>
    <property type="evidence" value="ECO:0007669"/>
    <property type="project" value="UniProtKB-KW"/>
</dbReference>
<dbReference type="EMBL" id="OZ075111">
    <property type="protein sequence ID" value="CAL4888898.1"/>
    <property type="molecule type" value="Genomic_DNA"/>
</dbReference>
<dbReference type="AlphaFoldDB" id="A0ABC8VDV9"/>
<organism evidence="7 8">
    <name type="scientific">Urochloa decumbens</name>
    <dbReference type="NCBI Taxonomy" id="240449"/>
    <lineage>
        <taxon>Eukaryota</taxon>
        <taxon>Viridiplantae</taxon>
        <taxon>Streptophyta</taxon>
        <taxon>Embryophyta</taxon>
        <taxon>Tracheophyta</taxon>
        <taxon>Spermatophyta</taxon>
        <taxon>Magnoliopsida</taxon>
        <taxon>Liliopsida</taxon>
        <taxon>Poales</taxon>
        <taxon>Poaceae</taxon>
        <taxon>PACMAD clade</taxon>
        <taxon>Panicoideae</taxon>
        <taxon>Panicodae</taxon>
        <taxon>Paniceae</taxon>
        <taxon>Melinidinae</taxon>
        <taxon>Urochloa</taxon>
    </lineage>
</organism>
<accession>A0ABC8VDV9</accession>
<dbReference type="PANTHER" id="PTHR48046">
    <property type="entry name" value="UDP-GLYCOSYLTRANSFERASE 72E1"/>
    <property type="match status" value="1"/>
</dbReference>
<evidence type="ECO:0000256" key="3">
    <source>
        <dbReference type="ARBA" id="ARBA00022679"/>
    </source>
</evidence>
<evidence type="ECO:0000313" key="7">
    <source>
        <dbReference type="EMBL" id="CAL4888898.1"/>
    </source>
</evidence>
<evidence type="ECO:0000256" key="5">
    <source>
        <dbReference type="RuleBase" id="RU362057"/>
    </source>
</evidence>
<dbReference type="Proteomes" id="UP001497457">
    <property type="component" value="Chromosome 1b"/>
</dbReference>
<keyword evidence="8" id="KW-1185">Reference proteome</keyword>
<dbReference type="InterPro" id="IPR002213">
    <property type="entry name" value="UDP_glucos_trans"/>
</dbReference>
<dbReference type="PROSITE" id="PS00375">
    <property type="entry name" value="UDPGT"/>
    <property type="match status" value="1"/>
</dbReference>
<feature type="region of interest" description="Disordered" evidence="6">
    <location>
        <begin position="1"/>
        <end position="25"/>
    </location>
</feature>
<dbReference type="Pfam" id="PF00201">
    <property type="entry name" value="UDPGT"/>
    <property type="match status" value="1"/>
</dbReference>
<gene>
    <name evidence="7" type="ORF">URODEC1_LOCUS2444</name>
</gene>
<dbReference type="FunFam" id="3.40.50.2000:FF:000051">
    <property type="entry name" value="Glycosyltransferase"/>
    <property type="match status" value="1"/>
</dbReference>
<dbReference type="SUPFAM" id="SSF53756">
    <property type="entry name" value="UDP-Glycosyltransferase/glycogen phosphorylase"/>
    <property type="match status" value="1"/>
</dbReference>
<dbReference type="CDD" id="cd03784">
    <property type="entry name" value="GT1_Gtf-like"/>
    <property type="match status" value="1"/>
</dbReference>
<evidence type="ECO:0000256" key="1">
    <source>
        <dbReference type="ARBA" id="ARBA00009995"/>
    </source>
</evidence>
<evidence type="ECO:0000313" key="8">
    <source>
        <dbReference type="Proteomes" id="UP001497457"/>
    </source>
</evidence>
<keyword evidence="3 4" id="KW-0808">Transferase</keyword>
<proteinExistence type="inferred from homology"/>
<evidence type="ECO:0000256" key="6">
    <source>
        <dbReference type="SAM" id="MobiDB-lite"/>
    </source>
</evidence>
<dbReference type="PANTHER" id="PTHR48046:SF6">
    <property type="entry name" value="GLYCOSYLTRANSFERASE"/>
    <property type="match status" value="1"/>
</dbReference>
<sequence length="519" mass="54668">MESFATSARGDASPRAERPGPPRPHVVLVASPGAGHLNPMSELARRLVAHLGLAATLVTFPDLSSAAAGPHASAPSAQSAVLSSLRDAGVGTAVLPAVPLDDLPPGVRVEAVFFEMIARSIPHLRAMLVHDAAAPPLSALVPDFFCAAALPIAAELGVPGYLFVPASLAAIHVMRCAVELNDADGDAAAAVGDGEYREIPAPLRLPCGVSLPREDLPDGLRSREDPMYGRFIEEGRRYRAAAGFLVNTFYEIDPATVEEFKRAAEQGAFPPAYPVGPFVRSSSDEDAASAAACLEWLDRQPTGSVVYVSFGSAGALSVEQTAELAAGLEDSGHRFLWVVRMPSLDGANNNFAATDQKDDPLAWLPEGFLERTSGRGLAVAAWAPQVRVLSHPTTAAFVSHCGWNSALESVAAGVPMIAWPLYAEQRMNAAFLSSEEGAGVALRLRAGRDDGVVVGREEVAAAVRELMEGEKGRAVRRRTGDLRQAADMAWAPEGSSRRALEEVAGRWKAAAIGVGKDKQ</sequence>
<keyword evidence="2 4" id="KW-0328">Glycosyltransferase</keyword>
<dbReference type="EC" id="2.4.1.-" evidence="5"/>
<evidence type="ECO:0000256" key="2">
    <source>
        <dbReference type="ARBA" id="ARBA00022676"/>
    </source>
</evidence>
<evidence type="ECO:0000256" key="4">
    <source>
        <dbReference type="RuleBase" id="RU003718"/>
    </source>
</evidence>
<dbReference type="InterPro" id="IPR035595">
    <property type="entry name" value="UDP_glycos_trans_CS"/>
</dbReference>
<dbReference type="Gene3D" id="3.40.50.2000">
    <property type="entry name" value="Glycogen Phosphorylase B"/>
    <property type="match status" value="2"/>
</dbReference>
<reference evidence="7" key="1">
    <citation type="submission" date="2024-10" db="EMBL/GenBank/DDBJ databases">
        <authorList>
            <person name="Ryan C."/>
        </authorList>
    </citation>
    <scope>NUCLEOTIDE SEQUENCE [LARGE SCALE GENOMIC DNA]</scope>
</reference>
<comment type="similarity">
    <text evidence="1 4">Belongs to the UDP-glycosyltransferase family.</text>
</comment>
<name>A0ABC8VDV9_9POAL</name>